<dbReference type="Proteomes" id="UP000248646">
    <property type="component" value="Unassembled WGS sequence"/>
</dbReference>
<evidence type="ECO:0000256" key="2">
    <source>
        <dbReference type="ARBA" id="ARBA00022723"/>
    </source>
</evidence>
<dbReference type="OrthoDB" id="9784013at2"/>
<dbReference type="Gene3D" id="3.20.20.70">
    <property type="entry name" value="Aldolase class I"/>
    <property type="match status" value="1"/>
</dbReference>
<comment type="similarity">
    <text evidence="1">Belongs to the HMG-CoA lyase family.</text>
</comment>
<dbReference type="SUPFAM" id="SSF51569">
    <property type="entry name" value="Aldolase"/>
    <property type="match status" value="1"/>
</dbReference>
<dbReference type="GO" id="GO:0046951">
    <property type="term" value="P:ketone body biosynthetic process"/>
    <property type="evidence" value="ECO:0007669"/>
    <property type="project" value="TreeGrafter"/>
</dbReference>
<gene>
    <name evidence="5" type="ORF">C7437_11322</name>
</gene>
<keyword evidence="3 5" id="KW-0456">Lyase</keyword>
<accession>A0A2W7MD80</accession>
<dbReference type="CDD" id="cd07938">
    <property type="entry name" value="DRE_TIM_HMGL"/>
    <property type="match status" value="1"/>
</dbReference>
<evidence type="ECO:0000256" key="3">
    <source>
        <dbReference type="ARBA" id="ARBA00023239"/>
    </source>
</evidence>
<keyword evidence="2" id="KW-0479">Metal-binding</keyword>
<dbReference type="Pfam" id="PF00682">
    <property type="entry name" value="HMGL-like"/>
    <property type="match status" value="1"/>
</dbReference>
<reference evidence="5 6" key="1">
    <citation type="submission" date="2018-06" db="EMBL/GenBank/DDBJ databases">
        <title>Genomic Encyclopedia of Type Strains, Phase IV (KMG-IV): sequencing the most valuable type-strain genomes for metagenomic binning, comparative biology and taxonomic classification.</title>
        <authorList>
            <person name="Goeker M."/>
        </authorList>
    </citation>
    <scope>NUCLEOTIDE SEQUENCE [LARGE SCALE GENOMIC DNA]</scope>
    <source>
        <strain evidence="5 6">DSM 5</strain>
    </source>
</reference>
<dbReference type="AlphaFoldDB" id="A0A2W7MD80"/>
<dbReference type="GO" id="GO:0046872">
    <property type="term" value="F:metal ion binding"/>
    <property type="evidence" value="ECO:0007669"/>
    <property type="project" value="UniProtKB-KW"/>
</dbReference>
<name>A0A2W7MD80_9BACI</name>
<dbReference type="EMBL" id="QKZI01000013">
    <property type="protein sequence ID" value="PZX02347.1"/>
    <property type="molecule type" value="Genomic_DNA"/>
</dbReference>
<comment type="caution">
    <text evidence="5">The sequence shown here is derived from an EMBL/GenBank/DDBJ whole genome shotgun (WGS) entry which is preliminary data.</text>
</comment>
<protein>
    <submittedName>
        <fullName evidence="5">Hydroxymethylglutaryl-CoA lyase</fullName>
    </submittedName>
</protein>
<evidence type="ECO:0000313" key="6">
    <source>
        <dbReference type="Proteomes" id="UP000248646"/>
    </source>
</evidence>
<dbReference type="GO" id="GO:0006552">
    <property type="term" value="P:L-leucine catabolic process"/>
    <property type="evidence" value="ECO:0007669"/>
    <property type="project" value="TreeGrafter"/>
</dbReference>
<proteinExistence type="inferred from homology"/>
<evidence type="ECO:0000256" key="1">
    <source>
        <dbReference type="ARBA" id="ARBA00009405"/>
    </source>
</evidence>
<dbReference type="InterPro" id="IPR013785">
    <property type="entry name" value="Aldolase_TIM"/>
</dbReference>
<dbReference type="InterPro" id="IPR000891">
    <property type="entry name" value="PYR_CT"/>
</dbReference>
<dbReference type="PROSITE" id="PS50991">
    <property type="entry name" value="PYR_CT"/>
    <property type="match status" value="1"/>
</dbReference>
<dbReference type="PANTHER" id="PTHR42738:SF7">
    <property type="entry name" value="HYDROXYMETHYLGLUTARYL-COA LYASE"/>
    <property type="match status" value="1"/>
</dbReference>
<feature type="domain" description="Pyruvate carboxyltransferase" evidence="4">
    <location>
        <begin position="7"/>
        <end position="284"/>
    </location>
</feature>
<dbReference type="PANTHER" id="PTHR42738">
    <property type="entry name" value="HYDROXYMETHYLGLUTARYL-COA LYASE"/>
    <property type="match status" value="1"/>
</dbReference>
<dbReference type="InterPro" id="IPR043594">
    <property type="entry name" value="HMGL"/>
</dbReference>
<sequence length="322" mass="35161">MHLPQCVELYEVGPREGFQSETNPIATEDKITFVNELSNAGLKHIEVTSFVSPKWVPQMADAEAVLAGIERVPGVTYRAAYLNLQGLERALGNPVTLDGSLVLSASDTFSKRNMNKTTREMLDKLPEWIAAYQAANIRVKQMGFMASFGCNFEGYIELEHLLKLMGDVINLADSHGEAIQKVKLADTMGWANPEQIKRTVCTIQDKWPELNIHLHLHDTRGLGLANVYAALQEGLWEFDTAIGGLGGCPFAAVKGAPGNISTEDVAFLCEQMGIDTGLQLDSLVECAKLAEKIVGRELPGHLAKGGLLSNIRPNSWMQVQGS</sequence>
<dbReference type="RefSeq" id="WP_111440963.1">
    <property type="nucleotide sequence ID" value="NZ_QKZI01000013.1"/>
</dbReference>
<evidence type="ECO:0000313" key="5">
    <source>
        <dbReference type="EMBL" id="PZX02347.1"/>
    </source>
</evidence>
<dbReference type="NCBIfam" id="NF004283">
    <property type="entry name" value="PRK05692.1"/>
    <property type="match status" value="1"/>
</dbReference>
<evidence type="ECO:0000259" key="4">
    <source>
        <dbReference type="PROSITE" id="PS50991"/>
    </source>
</evidence>
<dbReference type="GO" id="GO:0004419">
    <property type="term" value="F:hydroxymethylglutaryl-CoA lyase activity"/>
    <property type="evidence" value="ECO:0007669"/>
    <property type="project" value="TreeGrafter"/>
</dbReference>
<organism evidence="5 6">
    <name type="scientific">Psychrobacillus insolitus</name>
    <dbReference type="NCBI Taxonomy" id="1461"/>
    <lineage>
        <taxon>Bacteria</taxon>
        <taxon>Bacillati</taxon>
        <taxon>Bacillota</taxon>
        <taxon>Bacilli</taxon>
        <taxon>Bacillales</taxon>
        <taxon>Bacillaceae</taxon>
        <taxon>Psychrobacillus</taxon>
    </lineage>
</organism>
<keyword evidence="6" id="KW-1185">Reference proteome</keyword>